<comment type="caution">
    <text evidence="1">The sequence shown here is derived from an EMBL/GenBank/DDBJ whole genome shotgun (WGS) entry which is preliminary data.</text>
</comment>
<keyword evidence="2" id="KW-1185">Reference proteome</keyword>
<organism evidence="1 2">
    <name type="scientific">Kribbella rubisoli</name>
    <dbReference type="NCBI Taxonomy" id="3075929"/>
    <lineage>
        <taxon>Bacteria</taxon>
        <taxon>Bacillati</taxon>
        <taxon>Actinomycetota</taxon>
        <taxon>Actinomycetes</taxon>
        <taxon>Propionibacteriales</taxon>
        <taxon>Kribbellaceae</taxon>
        <taxon>Kribbella</taxon>
    </lineage>
</organism>
<accession>A0A4V2FY21</accession>
<dbReference type="Proteomes" id="UP000292027">
    <property type="component" value="Unassembled WGS sequence"/>
</dbReference>
<sequence>MLEPGTGEALEIPVPVSAFHDDEVVEYSDEALASNFYAEWMAVHESALRLDQCAGYRVPLFLGGDDLVANLELSDLSVY</sequence>
<dbReference type="AlphaFoldDB" id="A0A4V2FY21"/>
<reference evidence="1 2" key="1">
    <citation type="journal article" date="2015" name="Stand. Genomic Sci.">
        <title>Genomic Encyclopedia of Bacterial and Archaeal Type Strains, Phase III: the genomes of soil and plant-associated and newly described type strains.</title>
        <authorList>
            <person name="Whitman W.B."/>
            <person name="Woyke T."/>
            <person name="Klenk H.P."/>
            <person name="Zhou Y."/>
            <person name="Lilburn T.G."/>
            <person name="Beck B.J."/>
            <person name="De Vos P."/>
            <person name="Vandamme P."/>
            <person name="Eisen J.A."/>
            <person name="Garrity G."/>
            <person name="Hugenholtz P."/>
            <person name="Kyrpides N.C."/>
        </authorList>
    </citation>
    <scope>NUCLEOTIDE SEQUENCE [LARGE SCALE GENOMIC DNA]</scope>
    <source>
        <strain evidence="1 2">VKM Ac-2540</strain>
    </source>
</reference>
<evidence type="ECO:0000313" key="2">
    <source>
        <dbReference type="Proteomes" id="UP000292027"/>
    </source>
</evidence>
<name>A0A4V2FY21_9ACTN</name>
<protein>
    <submittedName>
        <fullName evidence="1">Uncharacterized protein</fullName>
    </submittedName>
</protein>
<evidence type="ECO:0000313" key="1">
    <source>
        <dbReference type="EMBL" id="RZU15896.1"/>
    </source>
</evidence>
<proteinExistence type="predicted"/>
<gene>
    <name evidence="1" type="ORF">EV645_3436</name>
</gene>
<dbReference type="EMBL" id="SHKR01000012">
    <property type="protein sequence ID" value="RZU15896.1"/>
    <property type="molecule type" value="Genomic_DNA"/>
</dbReference>